<evidence type="ECO:0000313" key="1">
    <source>
        <dbReference type="EMBL" id="OKP10659.1"/>
    </source>
</evidence>
<accession>A0A1Q5UDX5</accession>
<comment type="caution">
    <text evidence="1">The sequence shown here is derived from an EMBL/GenBank/DDBJ whole genome shotgun (WGS) entry which is preliminary data.</text>
</comment>
<sequence>METAWLPFARSLKETPPMPDCTSRLWRPGYEKVTEYPQVSEFTSTCRPTHAIVATIRVPDGGTKEDVQAALDAVDSEID</sequence>
<evidence type="ECO:0000313" key="2">
    <source>
        <dbReference type="Proteomes" id="UP000186955"/>
    </source>
</evidence>
<reference evidence="1 2" key="1">
    <citation type="submission" date="2016-10" db="EMBL/GenBank/DDBJ databases">
        <title>Genome sequence of the ascomycete fungus Penicillium subrubescens.</title>
        <authorList>
            <person name="De Vries R.P."/>
            <person name="Peng M."/>
            <person name="Dilokpimol A."/>
            <person name="Hilden K."/>
            <person name="Makela M.R."/>
            <person name="Grigoriev I."/>
            <person name="Riley R."/>
            <person name="Granchi Z."/>
        </authorList>
    </citation>
    <scope>NUCLEOTIDE SEQUENCE [LARGE SCALE GENOMIC DNA]</scope>
    <source>
        <strain evidence="1 2">CBS 132785</strain>
    </source>
</reference>
<gene>
    <name evidence="1" type="ORF">PENSUB_3962</name>
</gene>
<protein>
    <submittedName>
        <fullName evidence="1">Uncharacterized protein</fullName>
    </submittedName>
</protein>
<dbReference type="EMBL" id="MNBE01000313">
    <property type="protein sequence ID" value="OKP10659.1"/>
    <property type="molecule type" value="Genomic_DNA"/>
</dbReference>
<dbReference type="Proteomes" id="UP000186955">
    <property type="component" value="Unassembled WGS sequence"/>
</dbReference>
<proteinExistence type="predicted"/>
<name>A0A1Q5UDX5_9EURO</name>
<organism evidence="1 2">
    <name type="scientific">Penicillium subrubescens</name>
    <dbReference type="NCBI Taxonomy" id="1316194"/>
    <lineage>
        <taxon>Eukaryota</taxon>
        <taxon>Fungi</taxon>
        <taxon>Dikarya</taxon>
        <taxon>Ascomycota</taxon>
        <taxon>Pezizomycotina</taxon>
        <taxon>Eurotiomycetes</taxon>
        <taxon>Eurotiomycetidae</taxon>
        <taxon>Eurotiales</taxon>
        <taxon>Aspergillaceae</taxon>
        <taxon>Penicillium</taxon>
    </lineage>
</organism>
<dbReference type="AlphaFoldDB" id="A0A1Q5UDX5"/>
<keyword evidence="2" id="KW-1185">Reference proteome</keyword>